<reference evidence="1" key="2">
    <citation type="submission" date="2020-11" db="EMBL/GenBank/DDBJ databases">
        <authorList>
            <person name="McCartney M.A."/>
            <person name="Auch B."/>
            <person name="Kono T."/>
            <person name="Mallez S."/>
            <person name="Becker A."/>
            <person name="Gohl D.M."/>
            <person name="Silverstein K.A.T."/>
            <person name="Koren S."/>
            <person name="Bechman K.B."/>
            <person name="Herman A."/>
            <person name="Abrahante J.E."/>
            <person name="Garbe J."/>
        </authorList>
    </citation>
    <scope>NUCLEOTIDE SEQUENCE</scope>
    <source>
        <strain evidence="1">Duluth1</strain>
        <tissue evidence="1">Whole animal</tissue>
    </source>
</reference>
<dbReference type="Proteomes" id="UP000828390">
    <property type="component" value="Unassembled WGS sequence"/>
</dbReference>
<protein>
    <submittedName>
        <fullName evidence="1">Uncharacterized protein</fullName>
    </submittedName>
</protein>
<gene>
    <name evidence="1" type="ORF">DPMN_082484</name>
</gene>
<organism evidence="1 2">
    <name type="scientific">Dreissena polymorpha</name>
    <name type="common">Zebra mussel</name>
    <name type="synonym">Mytilus polymorpha</name>
    <dbReference type="NCBI Taxonomy" id="45954"/>
    <lineage>
        <taxon>Eukaryota</taxon>
        <taxon>Metazoa</taxon>
        <taxon>Spiralia</taxon>
        <taxon>Lophotrochozoa</taxon>
        <taxon>Mollusca</taxon>
        <taxon>Bivalvia</taxon>
        <taxon>Autobranchia</taxon>
        <taxon>Heteroconchia</taxon>
        <taxon>Euheterodonta</taxon>
        <taxon>Imparidentia</taxon>
        <taxon>Neoheterodontei</taxon>
        <taxon>Myida</taxon>
        <taxon>Dreissenoidea</taxon>
        <taxon>Dreissenidae</taxon>
        <taxon>Dreissena</taxon>
    </lineage>
</organism>
<evidence type="ECO:0000313" key="1">
    <source>
        <dbReference type="EMBL" id="KAH3695036.1"/>
    </source>
</evidence>
<accession>A0A9D3YA51</accession>
<proteinExistence type="predicted"/>
<keyword evidence="2" id="KW-1185">Reference proteome</keyword>
<sequence length="134" mass="15247">MAMGQVPSTTPPPYIYPRCAPRNTTILAPYLQSNGTVLPAVPTFPDTFQVRVEANILEMNKTIVGEEFHDMNKRAALRTITNNSENYMILDYYNGQLFYDVNSYRLNRSRIKLDAGNKEQNSNKGENVNHLMCV</sequence>
<dbReference type="EMBL" id="JAIWYP010000016">
    <property type="protein sequence ID" value="KAH3695036.1"/>
    <property type="molecule type" value="Genomic_DNA"/>
</dbReference>
<reference evidence="1" key="1">
    <citation type="journal article" date="2019" name="bioRxiv">
        <title>The Genome of the Zebra Mussel, Dreissena polymorpha: A Resource for Invasive Species Research.</title>
        <authorList>
            <person name="McCartney M.A."/>
            <person name="Auch B."/>
            <person name="Kono T."/>
            <person name="Mallez S."/>
            <person name="Zhang Y."/>
            <person name="Obille A."/>
            <person name="Becker A."/>
            <person name="Abrahante J.E."/>
            <person name="Garbe J."/>
            <person name="Badalamenti J.P."/>
            <person name="Herman A."/>
            <person name="Mangelson H."/>
            <person name="Liachko I."/>
            <person name="Sullivan S."/>
            <person name="Sone E.D."/>
            <person name="Koren S."/>
            <person name="Silverstein K.A.T."/>
            <person name="Beckman K.B."/>
            <person name="Gohl D.M."/>
        </authorList>
    </citation>
    <scope>NUCLEOTIDE SEQUENCE</scope>
    <source>
        <strain evidence="1">Duluth1</strain>
        <tissue evidence="1">Whole animal</tissue>
    </source>
</reference>
<dbReference type="AlphaFoldDB" id="A0A9D3YA51"/>
<comment type="caution">
    <text evidence="1">The sequence shown here is derived from an EMBL/GenBank/DDBJ whole genome shotgun (WGS) entry which is preliminary data.</text>
</comment>
<evidence type="ECO:0000313" key="2">
    <source>
        <dbReference type="Proteomes" id="UP000828390"/>
    </source>
</evidence>
<name>A0A9D3YA51_DREPO</name>